<proteinExistence type="predicted"/>
<keyword evidence="1" id="KW-0238">DNA-binding</keyword>
<gene>
    <name evidence="5" type="ORF">DWY46_04870</name>
    <name evidence="4" type="ORF">DWZ12_05440</name>
</gene>
<feature type="domain" description="Tyr recombinase" evidence="3">
    <location>
        <begin position="228"/>
        <end position="409"/>
    </location>
</feature>
<dbReference type="EMBL" id="QRUH01000002">
    <property type="protein sequence ID" value="RGR50721.1"/>
    <property type="molecule type" value="Genomic_DNA"/>
</dbReference>
<dbReference type="Gene3D" id="1.10.150.130">
    <property type="match status" value="1"/>
</dbReference>
<dbReference type="InterPro" id="IPR013762">
    <property type="entry name" value="Integrase-like_cat_sf"/>
</dbReference>
<evidence type="ECO:0000313" key="5">
    <source>
        <dbReference type="EMBL" id="RGR50721.1"/>
    </source>
</evidence>
<dbReference type="InterPro" id="IPR050090">
    <property type="entry name" value="Tyrosine_recombinase_XerCD"/>
</dbReference>
<dbReference type="InterPro" id="IPR010998">
    <property type="entry name" value="Integrase_recombinase_N"/>
</dbReference>
<dbReference type="PANTHER" id="PTHR30349">
    <property type="entry name" value="PHAGE INTEGRASE-RELATED"/>
    <property type="match status" value="1"/>
</dbReference>
<evidence type="ECO:0000259" key="3">
    <source>
        <dbReference type="PROSITE" id="PS51898"/>
    </source>
</evidence>
<name>A0A411ZSV4_9FIRM</name>
<evidence type="ECO:0000256" key="2">
    <source>
        <dbReference type="ARBA" id="ARBA00023172"/>
    </source>
</evidence>
<dbReference type="EMBL" id="QRSS01000005">
    <property type="protein sequence ID" value="RGQ05913.1"/>
    <property type="molecule type" value="Genomic_DNA"/>
</dbReference>
<dbReference type="GO" id="GO:0003677">
    <property type="term" value="F:DNA binding"/>
    <property type="evidence" value="ECO:0007669"/>
    <property type="project" value="UniProtKB-KW"/>
</dbReference>
<sequence length="412" mass="48498">MLIQCPECELQVSDKAVSCPHCGYPIKTAVEETVKSSKKNAKRRRLPNGFGRITEIKNRNLRRPFRAMVTVGKTSTGQPIGKPLKPISYFSTYNEAYTALVEYNKNPYDLDEDLTVKEIYEKWFPEFMKTKNESYGRSIVAAWHYCSSVYDMRFKDIRSRHIKGCMEEGTFEYKGETRKPSPTTKHRIKSIFNLMGDYALEHEIVTVNYARSFNVSKEIQEAIENERVEHMPFSVQEMCKLWKNYDMPYADVLLIQCYSGWRPQELLNLKIENVDLTKWIFVGGMKTKAGINRPVPIHTKIRPLVQRLYNEAKCIGSEYLVNCREPAYIKNDYRMSYDKYKTRFKNLIRALDLNPSHRPHDGREHFITEAKKYKVDEYAIKYMVGHSINDITEKVYTKREFSWLQTEIEKIR</sequence>
<evidence type="ECO:0000313" key="4">
    <source>
        <dbReference type="EMBL" id="RGQ05913.1"/>
    </source>
</evidence>
<dbReference type="Proteomes" id="UP000283585">
    <property type="component" value="Unassembled WGS sequence"/>
</dbReference>
<evidence type="ECO:0000256" key="1">
    <source>
        <dbReference type="ARBA" id="ARBA00023125"/>
    </source>
</evidence>
<dbReference type="GO" id="GO:0015074">
    <property type="term" value="P:DNA integration"/>
    <property type="evidence" value="ECO:0007669"/>
    <property type="project" value="InterPro"/>
</dbReference>
<dbReference type="InterPro" id="IPR002104">
    <property type="entry name" value="Integrase_catalytic"/>
</dbReference>
<dbReference type="RefSeq" id="WP_118031259.1">
    <property type="nucleotide sequence ID" value="NZ_QRSS01000005.1"/>
</dbReference>
<dbReference type="GO" id="GO:0006310">
    <property type="term" value="P:DNA recombination"/>
    <property type="evidence" value="ECO:0007669"/>
    <property type="project" value="UniProtKB-KW"/>
</dbReference>
<evidence type="ECO:0000313" key="7">
    <source>
        <dbReference type="Proteomes" id="UP000285839"/>
    </source>
</evidence>
<reference evidence="6 7" key="1">
    <citation type="submission" date="2018-08" db="EMBL/GenBank/DDBJ databases">
        <title>A genome reference for cultivated species of the human gut microbiota.</title>
        <authorList>
            <person name="Zou Y."/>
            <person name="Xue W."/>
            <person name="Luo G."/>
        </authorList>
    </citation>
    <scope>NUCLEOTIDE SEQUENCE [LARGE SCALE GENOMIC DNA]</scope>
    <source>
        <strain evidence="5 7">AF25-21</strain>
        <strain evidence="4 6">AF29-2BH</strain>
    </source>
</reference>
<dbReference type="InterPro" id="IPR011010">
    <property type="entry name" value="DNA_brk_join_enz"/>
</dbReference>
<organism evidence="4 6">
    <name type="scientific">Blautia obeum</name>
    <dbReference type="NCBI Taxonomy" id="40520"/>
    <lineage>
        <taxon>Bacteria</taxon>
        <taxon>Bacillati</taxon>
        <taxon>Bacillota</taxon>
        <taxon>Clostridia</taxon>
        <taxon>Lachnospirales</taxon>
        <taxon>Lachnospiraceae</taxon>
        <taxon>Blautia</taxon>
    </lineage>
</organism>
<keyword evidence="2" id="KW-0233">DNA recombination</keyword>
<dbReference type="Pfam" id="PF00589">
    <property type="entry name" value="Phage_integrase"/>
    <property type="match status" value="1"/>
</dbReference>
<dbReference type="AlphaFoldDB" id="A0A411ZSV4"/>
<dbReference type="Proteomes" id="UP000285839">
    <property type="component" value="Unassembled WGS sequence"/>
</dbReference>
<dbReference type="SUPFAM" id="SSF56349">
    <property type="entry name" value="DNA breaking-rejoining enzymes"/>
    <property type="match status" value="1"/>
</dbReference>
<comment type="caution">
    <text evidence="4">The sequence shown here is derived from an EMBL/GenBank/DDBJ whole genome shotgun (WGS) entry which is preliminary data.</text>
</comment>
<accession>A0A411ZSV4</accession>
<dbReference type="CDD" id="cd00397">
    <property type="entry name" value="DNA_BRE_C"/>
    <property type="match status" value="1"/>
</dbReference>
<evidence type="ECO:0000313" key="6">
    <source>
        <dbReference type="Proteomes" id="UP000283585"/>
    </source>
</evidence>
<dbReference type="Gene3D" id="1.10.443.10">
    <property type="entry name" value="Intergrase catalytic core"/>
    <property type="match status" value="1"/>
</dbReference>
<dbReference type="PROSITE" id="PS51898">
    <property type="entry name" value="TYR_RECOMBINASE"/>
    <property type="match status" value="1"/>
</dbReference>
<protein>
    <submittedName>
        <fullName evidence="4">Integrase</fullName>
    </submittedName>
</protein>